<proteinExistence type="predicted"/>
<organism evidence="1 2">
    <name type="scientific">Myodes glareolus</name>
    <name type="common">Bank vole</name>
    <name type="synonym">Clethrionomys glareolus</name>
    <dbReference type="NCBI Taxonomy" id="447135"/>
    <lineage>
        <taxon>Eukaryota</taxon>
        <taxon>Metazoa</taxon>
        <taxon>Chordata</taxon>
        <taxon>Craniata</taxon>
        <taxon>Vertebrata</taxon>
        <taxon>Euteleostomi</taxon>
        <taxon>Mammalia</taxon>
        <taxon>Eutheria</taxon>
        <taxon>Euarchontoglires</taxon>
        <taxon>Glires</taxon>
        <taxon>Rodentia</taxon>
        <taxon>Myomorpha</taxon>
        <taxon>Muroidea</taxon>
        <taxon>Cricetidae</taxon>
        <taxon>Arvicolinae</taxon>
        <taxon>Myodes</taxon>
    </lineage>
</organism>
<comment type="caution">
    <text evidence="1">The sequence shown here is derived from an EMBL/GenBank/DDBJ whole genome shotgun (WGS) entry which is preliminary data.</text>
</comment>
<dbReference type="Proteomes" id="UP001488838">
    <property type="component" value="Unassembled WGS sequence"/>
</dbReference>
<protein>
    <submittedName>
        <fullName evidence="1">Uncharacterized protein</fullName>
    </submittedName>
</protein>
<accession>A0AAW0HC79</accession>
<name>A0AAW0HC79_MYOGA</name>
<reference evidence="1 2" key="1">
    <citation type="journal article" date="2023" name="bioRxiv">
        <title>Conserved and derived expression patterns and positive selection on dental genes reveal complex evolutionary context of ever-growing rodent molars.</title>
        <authorList>
            <person name="Calamari Z.T."/>
            <person name="Song A."/>
            <person name="Cohen E."/>
            <person name="Akter M."/>
            <person name="Roy R.D."/>
            <person name="Hallikas O."/>
            <person name="Christensen M.M."/>
            <person name="Li P."/>
            <person name="Marangoni P."/>
            <person name="Jernvall J."/>
            <person name="Klein O.D."/>
        </authorList>
    </citation>
    <scope>NUCLEOTIDE SEQUENCE [LARGE SCALE GENOMIC DNA]</scope>
    <source>
        <strain evidence="1">V071</strain>
    </source>
</reference>
<evidence type="ECO:0000313" key="1">
    <source>
        <dbReference type="EMBL" id="KAK7800464.1"/>
    </source>
</evidence>
<gene>
    <name evidence="1" type="ORF">U0070_024244</name>
</gene>
<sequence length="114" mass="12738">MGACTIQGQYAILQLDFTKLHQMAMEQSHFFMTRSNTRFNEDLGVPAQTTHESPNGLIGCIISKINKIHQIWGADQIFSNLVEGSTDKQVTSLDLLPALSWLSFKSISGFFLET</sequence>
<dbReference type="EMBL" id="JBBHLL010000548">
    <property type="protein sequence ID" value="KAK7800464.1"/>
    <property type="molecule type" value="Genomic_DNA"/>
</dbReference>
<dbReference type="AlphaFoldDB" id="A0AAW0HC79"/>
<evidence type="ECO:0000313" key="2">
    <source>
        <dbReference type="Proteomes" id="UP001488838"/>
    </source>
</evidence>
<keyword evidence="2" id="KW-1185">Reference proteome</keyword>
<feature type="non-terminal residue" evidence="1">
    <location>
        <position position="114"/>
    </location>
</feature>